<reference evidence="1 2" key="1">
    <citation type="journal article" date="2021" name="Elife">
        <title>Chloroplast acquisition without the gene transfer in kleptoplastic sea slugs, Plakobranchus ocellatus.</title>
        <authorList>
            <person name="Maeda T."/>
            <person name="Takahashi S."/>
            <person name="Yoshida T."/>
            <person name="Shimamura S."/>
            <person name="Takaki Y."/>
            <person name="Nagai Y."/>
            <person name="Toyoda A."/>
            <person name="Suzuki Y."/>
            <person name="Arimoto A."/>
            <person name="Ishii H."/>
            <person name="Satoh N."/>
            <person name="Nishiyama T."/>
            <person name="Hasebe M."/>
            <person name="Maruyama T."/>
            <person name="Minagawa J."/>
            <person name="Obokata J."/>
            <person name="Shigenobu S."/>
        </authorList>
    </citation>
    <scope>NUCLEOTIDE SEQUENCE [LARGE SCALE GENOMIC DNA]</scope>
</reference>
<dbReference type="Proteomes" id="UP000762676">
    <property type="component" value="Unassembled WGS sequence"/>
</dbReference>
<protein>
    <submittedName>
        <fullName evidence="1">Uncharacterized protein</fullName>
    </submittedName>
</protein>
<comment type="caution">
    <text evidence="1">The sequence shown here is derived from an EMBL/GenBank/DDBJ whole genome shotgun (WGS) entry which is preliminary data.</text>
</comment>
<accession>A0AAV4GEK3</accession>
<evidence type="ECO:0000313" key="2">
    <source>
        <dbReference type="Proteomes" id="UP000762676"/>
    </source>
</evidence>
<dbReference type="EMBL" id="BMAT01008390">
    <property type="protein sequence ID" value="GFR84117.1"/>
    <property type="molecule type" value="Genomic_DNA"/>
</dbReference>
<evidence type="ECO:0000313" key="1">
    <source>
        <dbReference type="EMBL" id="GFR84117.1"/>
    </source>
</evidence>
<dbReference type="AlphaFoldDB" id="A0AAV4GEK3"/>
<organism evidence="1 2">
    <name type="scientific">Elysia marginata</name>
    <dbReference type="NCBI Taxonomy" id="1093978"/>
    <lineage>
        <taxon>Eukaryota</taxon>
        <taxon>Metazoa</taxon>
        <taxon>Spiralia</taxon>
        <taxon>Lophotrochozoa</taxon>
        <taxon>Mollusca</taxon>
        <taxon>Gastropoda</taxon>
        <taxon>Heterobranchia</taxon>
        <taxon>Euthyneura</taxon>
        <taxon>Panpulmonata</taxon>
        <taxon>Sacoglossa</taxon>
        <taxon>Placobranchoidea</taxon>
        <taxon>Plakobranchidae</taxon>
        <taxon>Elysia</taxon>
    </lineage>
</organism>
<keyword evidence="2" id="KW-1185">Reference proteome</keyword>
<proteinExistence type="predicted"/>
<sequence>MEKKKERHLLTHLRILCMKKSTNISAGLVILRIHWCEKHERSFNYRSISRIELRRSEANIFDFNLLMGLDSSVGSGFAPWPRGRVFETQPSTVRAPTGWFHSDRDRAARAGRWMTHCLFAAINGESRGLILVTGGQSLEIIFRSERAPWTSTVQCRGQNRALGRLESGQRSRWGEQEGGGGG</sequence>
<gene>
    <name evidence="1" type="ORF">ElyMa_004142900</name>
</gene>
<name>A0AAV4GEK3_9GAST</name>